<keyword evidence="4" id="KW-0479">Metal-binding</keyword>
<gene>
    <name evidence="12" type="ORF">WR25_02119</name>
</gene>
<dbReference type="PANTHER" id="PTHR46077">
    <property type="entry name" value="E3 UBIQUITIN-PROTEIN LIGASE TOPORS"/>
    <property type="match status" value="1"/>
</dbReference>
<dbReference type="PROSITE" id="PS00518">
    <property type="entry name" value="ZF_RING_1"/>
    <property type="match status" value="1"/>
</dbReference>
<evidence type="ECO:0000256" key="9">
    <source>
        <dbReference type="PROSITE-ProRule" id="PRU00175"/>
    </source>
</evidence>
<dbReference type="Gene3D" id="3.30.40.10">
    <property type="entry name" value="Zinc/RING finger domain, C3HC4 (zinc finger)"/>
    <property type="match status" value="1"/>
</dbReference>
<feature type="compositionally biased region" description="Low complexity" evidence="10">
    <location>
        <begin position="549"/>
        <end position="562"/>
    </location>
</feature>
<reference evidence="12 13" key="1">
    <citation type="journal article" date="2017" name="Curr. Biol.">
        <title>Genome architecture and evolution of a unichromosomal asexual nematode.</title>
        <authorList>
            <person name="Fradin H."/>
            <person name="Zegar C."/>
            <person name="Gutwein M."/>
            <person name="Lucas J."/>
            <person name="Kovtun M."/>
            <person name="Corcoran D."/>
            <person name="Baugh L.R."/>
            <person name="Kiontke K."/>
            <person name="Gunsalus K."/>
            <person name="Fitch D.H."/>
            <person name="Piano F."/>
        </authorList>
    </citation>
    <scope>NUCLEOTIDE SEQUENCE [LARGE SCALE GENOMIC DNA]</scope>
    <source>
        <strain evidence="12">PF1309</strain>
    </source>
</reference>
<feature type="region of interest" description="Disordered" evidence="10">
    <location>
        <begin position="509"/>
        <end position="562"/>
    </location>
</feature>
<evidence type="ECO:0000313" key="13">
    <source>
        <dbReference type="Proteomes" id="UP000218231"/>
    </source>
</evidence>
<keyword evidence="7" id="KW-0805">Transcription regulation</keyword>
<keyword evidence="5 9" id="KW-0863">Zinc-finger</keyword>
<evidence type="ECO:0000256" key="2">
    <source>
        <dbReference type="ARBA" id="ARBA00012483"/>
    </source>
</evidence>
<comment type="caution">
    <text evidence="12">The sequence shown here is derived from an EMBL/GenBank/DDBJ whole genome shotgun (WGS) entry which is preliminary data.</text>
</comment>
<evidence type="ECO:0000256" key="1">
    <source>
        <dbReference type="ARBA" id="ARBA00000900"/>
    </source>
</evidence>
<evidence type="ECO:0000256" key="5">
    <source>
        <dbReference type="ARBA" id="ARBA00022771"/>
    </source>
</evidence>
<keyword evidence="8" id="KW-0804">Transcription</keyword>
<feature type="region of interest" description="Disordered" evidence="10">
    <location>
        <begin position="240"/>
        <end position="268"/>
    </location>
</feature>
<keyword evidence="3" id="KW-0808">Transferase</keyword>
<dbReference type="GO" id="GO:0000209">
    <property type="term" value="P:protein polyubiquitination"/>
    <property type="evidence" value="ECO:0007669"/>
    <property type="project" value="TreeGrafter"/>
</dbReference>
<evidence type="ECO:0000256" key="8">
    <source>
        <dbReference type="ARBA" id="ARBA00023163"/>
    </source>
</evidence>
<feature type="compositionally biased region" description="Basic and acidic residues" evidence="10">
    <location>
        <begin position="259"/>
        <end position="268"/>
    </location>
</feature>
<feature type="compositionally biased region" description="Polar residues" evidence="10">
    <location>
        <begin position="64"/>
        <end position="74"/>
    </location>
</feature>
<organism evidence="12 13">
    <name type="scientific">Diploscapter pachys</name>
    <dbReference type="NCBI Taxonomy" id="2018661"/>
    <lineage>
        <taxon>Eukaryota</taxon>
        <taxon>Metazoa</taxon>
        <taxon>Ecdysozoa</taxon>
        <taxon>Nematoda</taxon>
        <taxon>Chromadorea</taxon>
        <taxon>Rhabditida</taxon>
        <taxon>Rhabditina</taxon>
        <taxon>Rhabditomorpha</taxon>
        <taxon>Rhabditoidea</taxon>
        <taxon>Rhabditidae</taxon>
        <taxon>Diploscapter</taxon>
    </lineage>
</organism>
<feature type="region of interest" description="Disordered" evidence="10">
    <location>
        <begin position="621"/>
        <end position="749"/>
    </location>
</feature>
<dbReference type="SUPFAM" id="SSF57850">
    <property type="entry name" value="RING/U-box"/>
    <property type="match status" value="1"/>
</dbReference>
<feature type="compositionally biased region" description="Low complexity" evidence="10">
    <location>
        <begin position="519"/>
        <end position="528"/>
    </location>
</feature>
<keyword evidence="13" id="KW-1185">Reference proteome</keyword>
<feature type="compositionally biased region" description="Basic residues" evidence="10">
    <location>
        <begin position="245"/>
        <end position="254"/>
    </location>
</feature>
<feature type="compositionally biased region" description="Polar residues" evidence="10">
    <location>
        <begin position="678"/>
        <end position="695"/>
    </location>
</feature>
<dbReference type="InterPro" id="IPR013083">
    <property type="entry name" value="Znf_RING/FYVE/PHD"/>
</dbReference>
<dbReference type="EC" id="2.3.2.27" evidence="2"/>
<dbReference type="Pfam" id="PF13639">
    <property type="entry name" value="zf-RING_2"/>
    <property type="match status" value="1"/>
</dbReference>
<dbReference type="PANTHER" id="PTHR46077:SF1">
    <property type="entry name" value="TOP1 BINDING ARGININE_SERINE RICH PROTEIN, E3 UBIQUITIN LIGASE"/>
    <property type="match status" value="1"/>
</dbReference>
<evidence type="ECO:0000256" key="10">
    <source>
        <dbReference type="SAM" id="MobiDB-lite"/>
    </source>
</evidence>
<dbReference type="InterPro" id="IPR017907">
    <property type="entry name" value="Znf_RING_CS"/>
</dbReference>
<dbReference type="InterPro" id="IPR058745">
    <property type="entry name" value="PWI_Topors"/>
</dbReference>
<dbReference type="GO" id="GO:0006513">
    <property type="term" value="P:protein monoubiquitination"/>
    <property type="evidence" value="ECO:0007669"/>
    <property type="project" value="TreeGrafter"/>
</dbReference>
<dbReference type="Pfam" id="PF26084">
    <property type="entry name" value="PWI_Topors"/>
    <property type="match status" value="1"/>
</dbReference>
<dbReference type="InterPro" id="IPR058746">
    <property type="entry name" value="Znf_RING-type_Topors"/>
</dbReference>
<dbReference type="GO" id="GO:0061630">
    <property type="term" value="F:ubiquitin protein ligase activity"/>
    <property type="evidence" value="ECO:0007669"/>
    <property type="project" value="UniProtKB-EC"/>
</dbReference>
<dbReference type="STRING" id="2018661.A0A2A2LCN6"/>
<keyword evidence="6" id="KW-0862">Zinc</keyword>
<dbReference type="EMBL" id="LIAE01006903">
    <property type="protein sequence ID" value="PAV83930.1"/>
    <property type="molecule type" value="Genomic_DNA"/>
</dbReference>
<accession>A0A2A2LCN6</accession>
<dbReference type="OrthoDB" id="5878012at2759"/>
<evidence type="ECO:0000256" key="3">
    <source>
        <dbReference type="ARBA" id="ARBA00022679"/>
    </source>
</evidence>
<sequence>MEPTEDGHISGTALGCNEEKKAGPPIERLQTMLAGATCSSRRIAPSSPSNTENGRSIKRPRLSPSPTANSQLDQPKSKSLRPSNSVEEVGEEVVQNGGVNKNRNETDEQKPEPSSSKAVEDEQKCAICLGSYVEHDETKLDGCSHRFCFNCISEWIKITPFCPLCKAPTQTLTHRMDEEPNQVLSVRDALAQAEADRLANRAQQRGDAMIEERNAISRRIRSIREMLGRMNLDQQMNLEREQRGSNRHLHRKAKASSANDKRKERDFRRLQRQHQTLVTEMNALEILRDSVNNLQVTRQALIGNSLFRRIIYEENLRWSEVGREQNDMNHNRVSYLKKLLISLARISDFQVPFTPQISIGERERHEPRIREWTQRELRVIFYNPSEHVAVDEQMLRKLSADIYSMTQNYPINAPQFSSFLREEVHMPVQFIDQFQSQLFEFASSNLPIEAHDANSHFVCTPSQSIYSRLPGYLAHIHRIRGMPNPNEPEVIATNSSGADDDVQVVAEVRTIDDDEPSSSRRQTGTSGSDDSDQDFYARRPLRFNPPPLSSTSTLPSSSASNSQLPGFRNLFGDFFNLPFNPPNNFLSFDQDLSNLIHQIRMRRADQDRMLRCEPPRLPFFLPHRRRHVSTPPPSSSSRRRERSAHRERPGPSRPVDNTIVLLSDDDDDSDVISVEYNFDSSNPPTQSGSNSNSNAPPEVEVEQVYGPSPPPSDNPTTQRQRQRQRSSQRPAENNDVHDVSSDDDDFAVI</sequence>
<dbReference type="InterPro" id="IPR001841">
    <property type="entry name" value="Znf_RING"/>
</dbReference>
<name>A0A2A2LCN6_9BILA</name>
<evidence type="ECO:0000256" key="4">
    <source>
        <dbReference type="ARBA" id="ARBA00022723"/>
    </source>
</evidence>
<dbReference type="PROSITE" id="PS50089">
    <property type="entry name" value="ZF_RING_2"/>
    <property type="match status" value="1"/>
</dbReference>
<feature type="domain" description="RING-type" evidence="11">
    <location>
        <begin position="125"/>
        <end position="166"/>
    </location>
</feature>
<dbReference type="Proteomes" id="UP000218231">
    <property type="component" value="Unassembled WGS sequence"/>
</dbReference>
<feature type="compositionally biased region" description="Low complexity" evidence="10">
    <location>
        <begin position="83"/>
        <end position="100"/>
    </location>
</feature>
<dbReference type="GO" id="GO:0008270">
    <property type="term" value="F:zinc ion binding"/>
    <property type="evidence" value="ECO:0007669"/>
    <property type="project" value="UniProtKB-KW"/>
</dbReference>
<evidence type="ECO:0000256" key="6">
    <source>
        <dbReference type="ARBA" id="ARBA00022833"/>
    </source>
</evidence>
<evidence type="ECO:0000256" key="7">
    <source>
        <dbReference type="ARBA" id="ARBA00023015"/>
    </source>
</evidence>
<feature type="compositionally biased region" description="Basic and acidic residues" evidence="10">
    <location>
        <begin position="102"/>
        <end position="111"/>
    </location>
</feature>
<dbReference type="SMART" id="SM00184">
    <property type="entry name" value="RING"/>
    <property type="match status" value="1"/>
</dbReference>
<dbReference type="AlphaFoldDB" id="A0A2A2LCN6"/>
<protein>
    <recommendedName>
        <fullName evidence="2">RING-type E3 ubiquitin transferase</fullName>
        <ecNumber evidence="2">2.3.2.27</ecNumber>
    </recommendedName>
</protein>
<evidence type="ECO:0000313" key="12">
    <source>
        <dbReference type="EMBL" id="PAV83930.1"/>
    </source>
</evidence>
<feature type="region of interest" description="Disordered" evidence="10">
    <location>
        <begin position="1"/>
        <end position="119"/>
    </location>
</feature>
<comment type="catalytic activity">
    <reaction evidence="1">
        <text>S-ubiquitinyl-[E2 ubiquitin-conjugating enzyme]-L-cysteine + [acceptor protein]-L-lysine = [E2 ubiquitin-conjugating enzyme]-L-cysteine + N(6)-ubiquitinyl-[acceptor protein]-L-lysine.</text>
        <dbReference type="EC" id="2.3.2.27"/>
    </reaction>
</comment>
<dbReference type="CDD" id="cd16574">
    <property type="entry name" value="RING-HC_Topors"/>
    <property type="match status" value="1"/>
</dbReference>
<evidence type="ECO:0000259" key="11">
    <source>
        <dbReference type="PROSITE" id="PS50089"/>
    </source>
</evidence>
<proteinExistence type="predicted"/>